<feature type="domain" description="Aldehyde dehydrogenase" evidence="4">
    <location>
        <begin position="15"/>
        <end position="477"/>
    </location>
</feature>
<dbReference type="InterPro" id="IPR015590">
    <property type="entry name" value="Aldehyde_DH_dom"/>
</dbReference>
<evidence type="ECO:0000313" key="5">
    <source>
        <dbReference type="EMBL" id="CAL4119855.1"/>
    </source>
</evidence>
<dbReference type="GO" id="GO:0005739">
    <property type="term" value="C:mitochondrion"/>
    <property type="evidence" value="ECO:0007669"/>
    <property type="project" value="TreeGrafter"/>
</dbReference>
<keyword evidence="3" id="KW-0560">Oxidoreductase</keyword>
<gene>
    <name evidence="5" type="ORF">MNOR_LOCUS21822</name>
</gene>
<dbReference type="Proteomes" id="UP001497623">
    <property type="component" value="Unassembled WGS sequence"/>
</dbReference>
<comment type="similarity">
    <text evidence="2">Belongs to the aldehyde dehydrogenase family.</text>
</comment>
<sequence length="482" mass="52430">MAFPLETRAYINGKWVEGQGGRFPVMNPAIGEQIAMVTDCTPHDVQTAIDAASVAYKTWKKSTVKERSTILLKIHKLMLEEKMRDELATINTMEMGKTKEGAYGETGFAASFFEWFAEETRRQYGETIPVPAHGKRFITVKQPVGVVAMISPWNFPISMLGRKVSAALAAGCTCVLKPAEDTPLTALAFAKICEKAGVPPGVVNVVPCSRDRVQEVGALLCDSHEVQVLSFTGSTVVGKWLYSRCGNTVKKLSLELGGDAPFIIFPSADLNKVIKGAMAAKFRNCGQACISPNRFFVHESLHDEFVNRFVAAMENEVKLGNGLLPGVTLGPLINQKQHDRCAGLVRSAVSAGAKMVYQGKDVPGPLFYPPTLLTGVTTDNPIAQDEIFGPVIAIIKFKTEEDVVKMANDTERGLAGYFYSEDVSQIWRVAEGMEVGMVSVNEPFFSTCEVPFGGVKLSGLGKEGSMHGLDEYTHIKLICFGI</sequence>
<evidence type="ECO:0000313" key="6">
    <source>
        <dbReference type="Proteomes" id="UP001497623"/>
    </source>
</evidence>
<reference evidence="5 6" key="1">
    <citation type="submission" date="2024-05" db="EMBL/GenBank/DDBJ databases">
        <authorList>
            <person name="Wallberg A."/>
        </authorList>
    </citation>
    <scope>NUCLEOTIDE SEQUENCE [LARGE SCALE GENOMIC DNA]</scope>
</reference>
<dbReference type="GO" id="GO:0004777">
    <property type="term" value="F:succinate-semialdehyde dehydrogenase (NAD+) activity"/>
    <property type="evidence" value="ECO:0007669"/>
    <property type="project" value="TreeGrafter"/>
</dbReference>
<evidence type="ECO:0000259" key="4">
    <source>
        <dbReference type="Pfam" id="PF00171"/>
    </source>
</evidence>
<dbReference type="Gene3D" id="3.40.605.10">
    <property type="entry name" value="Aldehyde Dehydrogenase, Chain A, domain 1"/>
    <property type="match status" value="1"/>
</dbReference>
<dbReference type="Gene3D" id="3.40.309.10">
    <property type="entry name" value="Aldehyde Dehydrogenase, Chain A, domain 2"/>
    <property type="match status" value="1"/>
</dbReference>
<dbReference type="InterPro" id="IPR016161">
    <property type="entry name" value="Ald_DH/histidinol_DH"/>
</dbReference>
<accession>A0AAV2R8H0</accession>
<dbReference type="InterPro" id="IPR050740">
    <property type="entry name" value="Aldehyde_DH_Superfamily"/>
</dbReference>
<comment type="pathway">
    <text evidence="1">Amino-acid degradation; 4-aminobutanoate degradation.</text>
</comment>
<dbReference type="PANTHER" id="PTHR43353">
    <property type="entry name" value="SUCCINATE-SEMIALDEHYDE DEHYDROGENASE, MITOCHONDRIAL"/>
    <property type="match status" value="1"/>
</dbReference>
<comment type="caution">
    <text evidence="5">The sequence shown here is derived from an EMBL/GenBank/DDBJ whole genome shotgun (WGS) entry which is preliminary data.</text>
</comment>
<dbReference type="CDD" id="cd07103">
    <property type="entry name" value="ALDH_F5_SSADH_GabD"/>
    <property type="match status" value="1"/>
</dbReference>
<protein>
    <recommendedName>
        <fullName evidence="4">Aldehyde dehydrogenase domain-containing protein</fullName>
    </recommendedName>
</protein>
<dbReference type="GO" id="GO:0009450">
    <property type="term" value="P:gamma-aminobutyric acid catabolic process"/>
    <property type="evidence" value="ECO:0007669"/>
    <property type="project" value="TreeGrafter"/>
</dbReference>
<name>A0AAV2R8H0_MEGNR</name>
<evidence type="ECO:0000256" key="1">
    <source>
        <dbReference type="ARBA" id="ARBA00005176"/>
    </source>
</evidence>
<dbReference type="FunFam" id="3.40.605.10:FF:000005">
    <property type="entry name" value="Succinate-semialdehyde dehydrogenase I"/>
    <property type="match status" value="1"/>
</dbReference>
<organism evidence="5 6">
    <name type="scientific">Meganyctiphanes norvegica</name>
    <name type="common">Northern krill</name>
    <name type="synonym">Thysanopoda norvegica</name>
    <dbReference type="NCBI Taxonomy" id="48144"/>
    <lineage>
        <taxon>Eukaryota</taxon>
        <taxon>Metazoa</taxon>
        <taxon>Ecdysozoa</taxon>
        <taxon>Arthropoda</taxon>
        <taxon>Crustacea</taxon>
        <taxon>Multicrustacea</taxon>
        <taxon>Malacostraca</taxon>
        <taxon>Eumalacostraca</taxon>
        <taxon>Eucarida</taxon>
        <taxon>Euphausiacea</taxon>
        <taxon>Euphausiidae</taxon>
        <taxon>Meganyctiphanes</taxon>
    </lineage>
</organism>
<dbReference type="InterPro" id="IPR016162">
    <property type="entry name" value="Ald_DH_N"/>
</dbReference>
<dbReference type="InterPro" id="IPR016163">
    <property type="entry name" value="Ald_DH_C"/>
</dbReference>
<evidence type="ECO:0000256" key="3">
    <source>
        <dbReference type="ARBA" id="ARBA00023002"/>
    </source>
</evidence>
<dbReference type="SUPFAM" id="SSF53720">
    <property type="entry name" value="ALDH-like"/>
    <property type="match status" value="1"/>
</dbReference>
<proteinExistence type="inferred from homology"/>
<evidence type="ECO:0000256" key="2">
    <source>
        <dbReference type="ARBA" id="ARBA00009986"/>
    </source>
</evidence>
<dbReference type="FunFam" id="3.40.309.10:FF:000004">
    <property type="entry name" value="Succinate-semialdehyde dehydrogenase I"/>
    <property type="match status" value="1"/>
</dbReference>
<dbReference type="AlphaFoldDB" id="A0AAV2R8H0"/>
<dbReference type="EMBL" id="CAXKWB010017838">
    <property type="protein sequence ID" value="CAL4119855.1"/>
    <property type="molecule type" value="Genomic_DNA"/>
</dbReference>
<dbReference type="Pfam" id="PF00171">
    <property type="entry name" value="Aldedh"/>
    <property type="match status" value="1"/>
</dbReference>
<dbReference type="PANTHER" id="PTHR43353:SF5">
    <property type="entry name" value="SUCCINATE-SEMIALDEHYDE DEHYDROGENASE, MITOCHONDRIAL"/>
    <property type="match status" value="1"/>
</dbReference>
<keyword evidence="6" id="KW-1185">Reference proteome</keyword>